<keyword evidence="3" id="KW-1185">Reference proteome</keyword>
<evidence type="ECO:0000256" key="1">
    <source>
        <dbReference type="SAM" id="Phobius"/>
    </source>
</evidence>
<feature type="transmembrane region" description="Helical" evidence="1">
    <location>
        <begin position="12"/>
        <end position="34"/>
    </location>
</feature>
<dbReference type="AlphaFoldDB" id="A0A2R8C0U3"/>
<keyword evidence="1" id="KW-0812">Transmembrane</keyword>
<dbReference type="EMBL" id="ONZF01000013">
    <property type="protein sequence ID" value="SPJ25969.1"/>
    <property type="molecule type" value="Genomic_DNA"/>
</dbReference>
<sequence length="362" mass="38276">MSSRTQTPITLPGALTGLVLIGILLFSGAAYVLVRDRVGTFQEAAMEQAVSVRAAGAAKAFARALEQDWQHLAAIATEITALDTTALRPVLDAAAGPDQRISWAGLARPDGEVVAASEGLLEGADVGARPWFQQGLQGDFAGDMHEAVLLADLMAAEDVAPPRFLDMSIPVEGPGGRMTGVLGFHINAAWAEEYLADMATALEMDLVLINANGEVMIGTDPAIPARIDLPSLGTAAAGVAGAGYEIWPDDRRYFTTVIPDVTHGALPPFGWRLIGRIDPGDFPITPGHDLLRTAGIVFAVTAAAFLLAAALFIRLYLTPVGRLAQNAERIAEGHEEYPAEIRATAELQRLSASLARLEAQRN</sequence>
<reference evidence="2 3" key="1">
    <citation type="submission" date="2018-03" db="EMBL/GenBank/DDBJ databases">
        <authorList>
            <person name="Keele B.F."/>
        </authorList>
    </citation>
    <scope>NUCLEOTIDE SEQUENCE [LARGE SCALE GENOMIC DNA]</scope>
    <source>
        <strain evidence="2 3">CECT 8504</strain>
    </source>
</reference>
<evidence type="ECO:0000313" key="2">
    <source>
        <dbReference type="EMBL" id="SPJ25969.1"/>
    </source>
</evidence>
<dbReference type="RefSeq" id="WP_108895696.1">
    <property type="nucleotide sequence ID" value="NZ_ONZF01000013.1"/>
</dbReference>
<keyword evidence="1" id="KW-1133">Transmembrane helix</keyword>
<evidence type="ECO:0000313" key="3">
    <source>
        <dbReference type="Proteomes" id="UP000244912"/>
    </source>
</evidence>
<dbReference type="OrthoDB" id="9812260at2"/>
<accession>A0A2R8C0U3</accession>
<keyword evidence="1" id="KW-0472">Membrane</keyword>
<feature type="transmembrane region" description="Helical" evidence="1">
    <location>
        <begin position="296"/>
        <end position="317"/>
    </location>
</feature>
<evidence type="ECO:0008006" key="4">
    <source>
        <dbReference type="Google" id="ProtNLM"/>
    </source>
</evidence>
<protein>
    <recommendedName>
        <fullName evidence="4">HAMP domain-containing protein</fullName>
    </recommendedName>
</protein>
<dbReference type="Gene3D" id="3.30.450.20">
    <property type="entry name" value="PAS domain"/>
    <property type="match status" value="1"/>
</dbReference>
<dbReference type="Proteomes" id="UP000244912">
    <property type="component" value="Unassembled WGS sequence"/>
</dbReference>
<dbReference type="Gene3D" id="6.10.340.10">
    <property type="match status" value="1"/>
</dbReference>
<name>A0A2R8C0U3_9RHOB</name>
<gene>
    <name evidence="2" type="ORF">PAA8504_03825</name>
</gene>
<organism evidence="2 3">
    <name type="scientific">Palleronia abyssalis</name>
    <dbReference type="NCBI Taxonomy" id="1501240"/>
    <lineage>
        <taxon>Bacteria</taxon>
        <taxon>Pseudomonadati</taxon>
        <taxon>Pseudomonadota</taxon>
        <taxon>Alphaproteobacteria</taxon>
        <taxon>Rhodobacterales</taxon>
        <taxon>Roseobacteraceae</taxon>
        <taxon>Palleronia</taxon>
    </lineage>
</organism>
<proteinExistence type="predicted"/>